<organism evidence="1 2">
    <name type="scientific">Alteromonas mediterranea (strain DSM 17117 / CIP 110805 / LMG 28347 / Deep ecotype)</name>
    <dbReference type="NCBI Taxonomy" id="1774373"/>
    <lineage>
        <taxon>Bacteria</taxon>
        <taxon>Pseudomonadati</taxon>
        <taxon>Pseudomonadota</taxon>
        <taxon>Gammaproteobacteria</taxon>
        <taxon>Alteromonadales</taxon>
        <taxon>Alteromonadaceae</taxon>
        <taxon>Alteromonas/Salinimonas group</taxon>
        <taxon>Alteromonas</taxon>
    </lineage>
</organism>
<keyword evidence="2" id="KW-1185">Reference proteome</keyword>
<dbReference type="EMBL" id="CP001103">
    <property type="protein sequence ID" value="AEA98250.1"/>
    <property type="molecule type" value="Genomic_DNA"/>
</dbReference>
<reference evidence="1 2" key="2">
    <citation type="journal article" date="2015" name="Antonie Van Leeuwenhoek">
        <title>Ecophysiological diversity of a novel member of the genus Alteromonas, and description of Alteromonas mediterranea sp. nov.</title>
        <authorList>
            <person name="Ivanova E.P."/>
            <person name="Lopez-Perez M."/>
            <person name="Zabalos M."/>
            <person name="Nguyen S.H."/>
            <person name="Webb H.K."/>
            <person name="Ryan J."/>
            <person name="Lagutin K."/>
            <person name="Vyssotski M."/>
            <person name="Crawford R.J."/>
            <person name="Rodriguez-Valera F."/>
        </authorList>
    </citation>
    <scope>NUCLEOTIDE SEQUENCE [LARGE SCALE GENOMIC DNA]</scope>
    <source>
        <strain evidence="2">DSM 17117 / CIP 110805 / LMG 28347 / Deep ecotype</strain>
    </source>
</reference>
<dbReference type="KEGG" id="amc:MADE_1010560"/>
<dbReference type="RefSeq" id="WP_012518573.1">
    <property type="nucleotide sequence ID" value="NC_011138.3"/>
</dbReference>
<accession>F2G2H0</accession>
<dbReference type="Proteomes" id="UP000001870">
    <property type="component" value="Chromosome"/>
</dbReference>
<gene>
    <name evidence="1" type="ordered locus">MADE_1010560</name>
</gene>
<protein>
    <submittedName>
        <fullName evidence="1">Uncharacterized protein</fullName>
    </submittedName>
</protein>
<proteinExistence type="predicted"/>
<evidence type="ECO:0000313" key="2">
    <source>
        <dbReference type="Proteomes" id="UP000001870"/>
    </source>
</evidence>
<sequence>MKSKQQSKQTNLTKDYVFSESIKGQELRTELDILLNSVFSDFAFDENNSQPDKARLKKLDANIGLLETLNEKLRIHNDKHWIPNDKIDSMLKALKVSCENELPIASSLLLATVLIKTVAIPDAELLKFAYDFGKLEGVREAASQSKKGDSHKRQVALYLFNALCREAGHVLTEGQLLKHMIAKNYTKQSPLTISTPLSAEIWRETTSKGKRLFIRTSHDGEVWSLAYPTYTREYKKLVTLSD</sequence>
<dbReference type="HOGENOM" id="CLU_1145345_0_0_6"/>
<name>F2G2H0_ALTMD</name>
<dbReference type="AlphaFoldDB" id="F2G2H0"/>
<evidence type="ECO:0000313" key="1">
    <source>
        <dbReference type="EMBL" id="AEA98250.1"/>
    </source>
</evidence>
<reference evidence="1 2" key="1">
    <citation type="journal article" date="2008" name="ISME J.">
        <title>Comparative genomics of two ecotypes of the marine planktonic copiotroph Alteromonas macleodii suggests alternative lifestyles associated with different kinds of particulate organic matter.</title>
        <authorList>
            <person name="Ivars-Martinez E."/>
            <person name="Martin-Cuadrado A.B."/>
            <person name="D'Auria G."/>
            <person name="Mira A."/>
            <person name="Ferriera S."/>
            <person name="Johnson J."/>
            <person name="Friedman R."/>
            <person name="Rodriguez-Valera F."/>
        </authorList>
    </citation>
    <scope>NUCLEOTIDE SEQUENCE [LARGE SCALE GENOMIC DNA]</scope>
    <source>
        <strain evidence="2">DSM 17117 / CIP 110805 / LMG 28347 / Deep ecotype</strain>
    </source>
</reference>